<evidence type="ECO:0000259" key="6">
    <source>
        <dbReference type="PROSITE" id="PS50056"/>
    </source>
</evidence>
<evidence type="ECO:0000256" key="2">
    <source>
        <dbReference type="ARBA" id="ARBA00022801"/>
    </source>
</evidence>
<evidence type="ECO:0000256" key="3">
    <source>
        <dbReference type="ARBA" id="ARBA00022912"/>
    </source>
</evidence>
<dbReference type="InterPro" id="IPR016130">
    <property type="entry name" value="Tyr_Pase_AS"/>
</dbReference>
<dbReference type="SUPFAM" id="SSF52799">
    <property type="entry name" value="(Phosphotyrosine protein) phosphatases II"/>
    <property type="match status" value="1"/>
</dbReference>
<dbReference type="PANTHER" id="PTHR45961">
    <property type="entry name" value="IP21249P"/>
    <property type="match status" value="1"/>
</dbReference>
<dbReference type="Proteomes" id="UP001152797">
    <property type="component" value="Unassembled WGS sequence"/>
</dbReference>
<evidence type="ECO:0000256" key="1">
    <source>
        <dbReference type="ARBA" id="ARBA00008601"/>
    </source>
</evidence>
<feature type="domain" description="Tyrosine specific protein phosphatases" evidence="6">
    <location>
        <begin position="108"/>
        <end position="166"/>
    </location>
</feature>
<dbReference type="Pfam" id="PF00782">
    <property type="entry name" value="DSPc"/>
    <property type="match status" value="1"/>
</dbReference>
<dbReference type="EMBL" id="CAMXCT020006535">
    <property type="protein sequence ID" value="CAL1168921.1"/>
    <property type="molecule type" value="Genomic_DNA"/>
</dbReference>
<sequence>MCATCATSVGPVARPLMTELTELKLTEQGGTTSDLALLSWARGRRQGNGAMVLVAPGLYLGNKQAGADYARLQRAGIVAVCAVGAKPGTAPCVYHHVRVKDDGVSSMLPFLDSACDFIHQQRQRGAVLVHCKGGINRSPCLVVAYLMKYEQLALAEALELCSLARPVARCPSNFHSDLKAFELHLAQTAAAEQTAEAVQEIQGAAQQAYGSSGPTESSEDTDPTGFSGSNCNMGTCKSIGKSIARASGGPGVRNSETTT</sequence>
<keyword evidence="2" id="KW-0378">Hydrolase</keyword>
<dbReference type="PROSITE" id="PS50056">
    <property type="entry name" value="TYR_PHOSPHATASE_2"/>
    <property type="match status" value="1"/>
</dbReference>
<dbReference type="PROSITE" id="PS50054">
    <property type="entry name" value="TYR_PHOSPHATASE_DUAL"/>
    <property type="match status" value="1"/>
</dbReference>
<evidence type="ECO:0000313" key="8">
    <source>
        <dbReference type="EMBL" id="CAL1168921.1"/>
    </source>
</evidence>
<dbReference type="InterPro" id="IPR052103">
    <property type="entry name" value="Dual_spec_Phospatases"/>
</dbReference>
<dbReference type="InterPro" id="IPR020422">
    <property type="entry name" value="TYR_PHOSPHATASE_DUAL_dom"/>
</dbReference>
<dbReference type="Gene3D" id="3.90.190.10">
    <property type="entry name" value="Protein tyrosine phosphatase superfamily"/>
    <property type="match status" value="1"/>
</dbReference>
<keyword evidence="3" id="KW-0904">Protein phosphatase</keyword>
<comment type="similarity">
    <text evidence="1">Belongs to the protein-tyrosine phosphatase family. Non-receptor class dual specificity subfamily.</text>
</comment>
<evidence type="ECO:0000313" key="7">
    <source>
        <dbReference type="EMBL" id="CAI4015546.1"/>
    </source>
</evidence>
<dbReference type="EMBL" id="CAMXCT030006535">
    <property type="protein sequence ID" value="CAL4802858.1"/>
    <property type="molecule type" value="Genomic_DNA"/>
</dbReference>
<dbReference type="InterPro" id="IPR000340">
    <property type="entry name" value="Dual-sp_phosphatase_cat-dom"/>
</dbReference>
<dbReference type="CDD" id="cd14498">
    <property type="entry name" value="DSP"/>
    <property type="match status" value="1"/>
</dbReference>
<organism evidence="7">
    <name type="scientific">Cladocopium goreaui</name>
    <dbReference type="NCBI Taxonomy" id="2562237"/>
    <lineage>
        <taxon>Eukaryota</taxon>
        <taxon>Sar</taxon>
        <taxon>Alveolata</taxon>
        <taxon>Dinophyceae</taxon>
        <taxon>Suessiales</taxon>
        <taxon>Symbiodiniaceae</taxon>
        <taxon>Cladocopium</taxon>
    </lineage>
</organism>
<feature type="domain" description="Tyrosine-protein phosphatase" evidence="5">
    <location>
        <begin position="50"/>
        <end position="187"/>
    </location>
</feature>
<dbReference type="SMART" id="SM00195">
    <property type="entry name" value="DSPc"/>
    <property type="match status" value="1"/>
</dbReference>
<keyword evidence="10" id="KW-1185">Reference proteome</keyword>
<evidence type="ECO:0000259" key="5">
    <source>
        <dbReference type="PROSITE" id="PS50054"/>
    </source>
</evidence>
<accession>A0A9P1DSQ2</accession>
<comment type="caution">
    <text evidence="7">The sequence shown here is derived from an EMBL/GenBank/DDBJ whole genome shotgun (WGS) entry which is preliminary data.</text>
</comment>
<name>A0A9P1DSQ2_9DINO</name>
<dbReference type="PROSITE" id="PS00383">
    <property type="entry name" value="TYR_PHOSPHATASE_1"/>
    <property type="match status" value="1"/>
</dbReference>
<feature type="compositionally biased region" description="Polar residues" evidence="4">
    <location>
        <begin position="204"/>
        <end position="216"/>
    </location>
</feature>
<reference evidence="7" key="1">
    <citation type="submission" date="2022-10" db="EMBL/GenBank/DDBJ databases">
        <authorList>
            <person name="Chen Y."/>
            <person name="Dougan E. K."/>
            <person name="Chan C."/>
            <person name="Rhodes N."/>
            <person name="Thang M."/>
        </authorList>
    </citation>
    <scope>NUCLEOTIDE SEQUENCE</scope>
</reference>
<proteinExistence type="inferred from homology"/>
<dbReference type="InterPro" id="IPR029021">
    <property type="entry name" value="Prot-tyrosine_phosphatase-like"/>
</dbReference>
<evidence type="ECO:0000256" key="4">
    <source>
        <dbReference type="SAM" id="MobiDB-lite"/>
    </source>
</evidence>
<reference evidence="8" key="2">
    <citation type="submission" date="2024-04" db="EMBL/GenBank/DDBJ databases">
        <authorList>
            <person name="Chen Y."/>
            <person name="Shah S."/>
            <person name="Dougan E. K."/>
            <person name="Thang M."/>
            <person name="Chan C."/>
        </authorList>
    </citation>
    <scope>NUCLEOTIDE SEQUENCE [LARGE SCALE GENOMIC DNA]</scope>
</reference>
<protein>
    <submittedName>
        <fullName evidence="9">Protein-serine/threonine phosphatase</fullName>
    </submittedName>
</protein>
<dbReference type="PANTHER" id="PTHR45961:SF6">
    <property type="entry name" value="IP21249P"/>
    <property type="match status" value="1"/>
</dbReference>
<dbReference type="EMBL" id="CAMXCT010006535">
    <property type="protein sequence ID" value="CAI4015546.1"/>
    <property type="molecule type" value="Genomic_DNA"/>
</dbReference>
<dbReference type="AlphaFoldDB" id="A0A9P1DSQ2"/>
<dbReference type="OrthoDB" id="10252009at2759"/>
<dbReference type="GO" id="GO:0004721">
    <property type="term" value="F:phosphoprotein phosphatase activity"/>
    <property type="evidence" value="ECO:0007669"/>
    <property type="project" value="UniProtKB-KW"/>
</dbReference>
<feature type="region of interest" description="Disordered" evidence="4">
    <location>
        <begin position="202"/>
        <end position="230"/>
    </location>
</feature>
<gene>
    <name evidence="7" type="ORF">C1SCF055_LOCUS40369</name>
</gene>
<evidence type="ECO:0000313" key="9">
    <source>
        <dbReference type="EMBL" id="CAL4802858.1"/>
    </source>
</evidence>
<dbReference type="InterPro" id="IPR000387">
    <property type="entry name" value="Tyr_Pase_dom"/>
</dbReference>
<evidence type="ECO:0000313" key="10">
    <source>
        <dbReference type="Proteomes" id="UP001152797"/>
    </source>
</evidence>